<gene>
    <name evidence="5" type="ORF">METZ01_LOCUS494530</name>
</gene>
<dbReference type="AlphaFoldDB" id="A0A383DAY8"/>
<proteinExistence type="inferred from homology"/>
<dbReference type="Pfam" id="PF00830">
    <property type="entry name" value="Ribosomal_L28"/>
    <property type="match status" value="1"/>
</dbReference>
<dbReference type="PANTHER" id="PTHR13528">
    <property type="entry name" value="39S RIBOSOMAL PROTEIN L28, MITOCHONDRIAL"/>
    <property type="match status" value="1"/>
</dbReference>
<feature type="region of interest" description="Disordered" evidence="4">
    <location>
        <begin position="1"/>
        <end position="25"/>
    </location>
</feature>
<keyword evidence="2" id="KW-0689">Ribosomal protein</keyword>
<dbReference type="InterPro" id="IPR037147">
    <property type="entry name" value="Ribosomal_bL28_sf"/>
</dbReference>
<dbReference type="Gene3D" id="2.30.170.40">
    <property type="entry name" value="Ribosomal protein L28/L24"/>
    <property type="match status" value="1"/>
</dbReference>
<reference evidence="5" key="1">
    <citation type="submission" date="2018-05" db="EMBL/GenBank/DDBJ databases">
        <authorList>
            <person name="Lanie J.A."/>
            <person name="Ng W.-L."/>
            <person name="Kazmierczak K.M."/>
            <person name="Andrzejewski T.M."/>
            <person name="Davidsen T.M."/>
            <person name="Wayne K.J."/>
            <person name="Tettelin H."/>
            <person name="Glass J.I."/>
            <person name="Rusch D."/>
            <person name="Podicherti R."/>
            <person name="Tsui H.-C.T."/>
            <person name="Winkler M.E."/>
        </authorList>
    </citation>
    <scope>NUCLEOTIDE SEQUENCE</scope>
</reference>
<evidence type="ECO:0000256" key="2">
    <source>
        <dbReference type="ARBA" id="ARBA00022980"/>
    </source>
</evidence>
<dbReference type="HAMAP" id="MF_00373">
    <property type="entry name" value="Ribosomal_bL28"/>
    <property type="match status" value="1"/>
</dbReference>
<dbReference type="GO" id="GO:1990904">
    <property type="term" value="C:ribonucleoprotein complex"/>
    <property type="evidence" value="ECO:0007669"/>
    <property type="project" value="UniProtKB-KW"/>
</dbReference>
<feature type="compositionally biased region" description="Polar residues" evidence="4">
    <location>
        <begin position="10"/>
        <end position="19"/>
    </location>
</feature>
<comment type="similarity">
    <text evidence="1">Belongs to the bacterial ribosomal protein bL28 family.</text>
</comment>
<dbReference type="GO" id="GO:0006412">
    <property type="term" value="P:translation"/>
    <property type="evidence" value="ECO:0007669"/>
    <property type="project" value="InterPro"/>
</dbReference>
<keyword evidence="3" id="KW-0687">Ribonucleoprotein</keyword>
<dbReference type="GO" id="GO:0005840">
    <property type="term" value="C:ribosome"/>
    <property type="evidence" value="ECO:0007669"/>
    <property type="project" value="UniProtKB-KW"/>
</dbReference>
<dbReference type="InterPro" id="IPR034704">
    <property type="entry name" value="Ribosomal_bL28/bL31-like_sf"/>
</dbReference>
<dbReference type="GO" id="GO:0003735">
    <property type="term" value="F:structural constituent of ribosome"/>
    <property type="evidence" value="ECO:0007669"/>
    <property type="project" value="InterPro"/>
</dbReference>
<organism evidence="5">
    <name type="scientific">marine metagenome</name>
    <dbReference type="NCBI Taxonomy" id="408172"/>
    <lineage>
        <taxon>unclassified sequences</taxon>
        <taxon>metagenomes</taxon>
        <taxon>ecological metagenomes</taxon>
    </lineage>
</organism>
<sequence>MAKCELTGKIPQSGNNVSHAKNRNKRKFKLNLQKVSFWSSKLNKKISITAATSAIRDIDKAGSFDSYLIKANNSYLSNKLQKVKKEIISNS</sequence>
<evidence type="ECO:0008006" key="6">
    <source>
        <dbReference type="Google" id="ProtNLM"/>
    </source>
</evidence>
<name>A0A383DAY8_9ZZZZ</name>
<evidence type="ECO:0000256" key="4">
    <source>
        <dbReference type="SAM" id="MobiDB-lite"/>
    </source>
</evidence>
<dbReference type="NCBIfam" id="TIGR00009">
    <property type="entry name" value="L28"/>
    <property type="match status" value="1"/>
</dbReference>
<dbReference type="SUPFAM" id="SSF143800">
    <property type="entry name" value="L28p-like"/>
    <property type="match status" value="1"/>
</dbReference>
<dbReference type="EMBL" id="UINC01215804">
    <property type="protein sequence ID" value="SVE41676.1"/>
    <property type="molecule type" value="Genomic_DNA"/>
</dbReference>
<dbReference type="PANTHER" id="PTHR13528:SF2">
    <property type="entry name" value="LARGE RIBOSOMAL SUBUNIT PROTEIN BL28M"/>
    <property type="match status" value="1"/>
</dbReference>
<accession>A0A383DAY8</accession>
<dbReference type="InterPro" id="IPR001383">
    <property type="entry name" value="Ribosomal_bL28_bact-type"/>
</dbReference>
<dbReference type="InterPro" id="IPR026569">
    <property type="entry name" value="Ribosomal_bL28"/>
</dbReference>
<protein>
    <recommendedName>
        <fullName evidence="6">50S ribosomal protein L28</fullName>
    </recommendedName>
</protein>
<evidence type="ECO:0000256" key="3">
    <source>
        <dbReference type="ARBA" id="ARBA00023274"/>
    </source>
</evidence>
<evidence type="ECO:0000313" key="5">
    <source>
        <dbReference type="EMBL" id="SVE41676.1"/>
    </source>
</evidence>
<evidence type="ECO:0000256" key="1">
    <source>
        <dbReference type="ARBA" id="ARBA00008760"/>
    </source>
</evidence>